<protein>
    <submittedName>
        <fullName evidence="3">Uncharacterized protein</fullName>
    </submittedName>
</protein>
<keyword evidence="2" id="KW-0472">Membrane</keyword>
<dbReference type="Proteomes" id="UP000253551">
    <property type="component" value="Unassembled WGS sequence"/>
</dbReference>
<dbReference type="STRING" id="4846.A0A367KLL5"/>
<dbReference type="Gene3D" id="3.90.550.20">
    <property type="match status" value="1"/>
</dbReference>
<dbReference type="EMBL" id="PJQM01001166">
    <property type="protein sequence ID" value="RCI03041.1"/>
    <property type="molecule type" value="Genomic_DNA"/>
</dbReference>
<dbReference type="AlphaFoldDB" id="A0A367KLL5"/>
<keyword evidence="2" id="KW-0812">Transmembrane</keyword>
<evidence type="ECO:0000256" key="2">
    <source>
        <dbReference type="SAM" id="Phobius"/>
    </source>
</evidence>
<keyword evidence="2" id="KW-1133">Transmembrane helix</keyword>
<evidence type="ECO:0000313" key="3">
    <source>
        <dbReference type="EMBL" id="RCI03041.1"/>
    </source>
</evidence>
<evidence type="ECO:0000313" key="4">
    <source>
        <dbReference type="Proteomes" id="UP000253551"/>
    </source>
</evidence>
<gene>
    <name evidence="3" type="ORF">CU098_011381</name>
</gene>
<dbReference type="InterPro" id="IPR007577">
    <property type="entry name" value="GlycoTrfase_DXD_sugar-bd_CS"/>
</dbReference>
<accession>A0A367KLL5</accession>
<sequence length="327" mass="38310">MEERYSVETRIHCSKLLLAFIKWIIIGFVSLVVLFFITHNVDLNVHVSLKEWLSPVKVKQEPLVCTIETTTQQSTVIIPSAFEHNTCFEFAFLIPTNKTPPVTTTFHTFWKGREFSKQQLNAVRSFLHTQPTSNLIVWVFDEESLKKSKRWQSITTNRVRHQTITDDLIKEIPGTELTENVIRLATLYQYGGVWFDLNVLFVRDLSPLLDQEWMSQGNCQEAKPYRFTGSMMHFFKHSHYLCEILSSGRPSFDLYSRIYDRYLGHNLKPWTILPWCYTDPAQCNTGHPGTKFDKDKLSSIFVYHLRPSWWSFTYGSIYKNLTKSLDD</sequence>
<name>A0A367KLL5_RHIST</name>
<dbReference type="SUPFAM" id="SSF53448">
    <property type="entry name" value="Nucleotide-diphospho-sugar transferases"/>
    <property type="match status" value="1"/>
</dbReference>
<evidence type="ECO:0000256" key="1">
    <source>
        <dbReference type="ARBA" id="ARBA00009003"/>
    </source>
</evidence>
<feature type="transmembrane region" description="Helical" evidence="2">
    <location>
        <begin position="16"/>
        <end position="37"/>
    </location>
</feature>
<reference evidence="3 4" key="1">
    <citation type="journal article" date="2018" name="G3 (Bethesda)">
        <title>Phylogenetic and Phylogenomic Definition of Rhizopus Species.</title>
        <authorList>
            <person name="Gryganskyi A.P."/>
            <person name="Golan J."/>
            <person name="Dolatabadi S."/>
            <person name="Mondo S."/>
            <person name="Robb S."/>
            <person name="Idnurm A."/>
            <person name="Muszewska A."/>
            <person name="Steczkiewicz K."/>
            <person name="Masonjones S."/>
            <person name="Liao H.L."/>
            <person name="Gajdeczka M.T."/>
            <person name="Anike F."/>
            <person name="Vuek A."/>
            <person name="Anishchenko I.M."/>
            <person name="Voigt K."/>
            <person name="de Hoog G.S."/>
            <person name="Smith M.E."/>
            <person name="Heitman J."/>
            <person name="Vilgalys R."/>
            <person name="Stajich J.E."/>
        </authorList>
    </citation>
    <scope>NUCLEOTIDE SEQUENCE [LARGE SCALE GENOMIC DNA]</scope>
    <source>
        <strain evidence="3 4">LSU 92-RS-03</strain>
    </source>
</reference>
<dbReference type="InterPro" id="IPR029044">
    <property type="entry name" value="Nucleotide-diphossugar_trans"/>
</dbReference>
<dbReference type="OrthoDB" id="409543at2759"/>
<dbReference type="Pfam" id="PF04488">
    <property type="entry name" value="Gly_transf_sug"/>
    <property type="match status" value="1"/>
</dbReference>
<comment type="caution">
    <text evidence="3">The sequence shown here is derived from an EMBL/GenBank/DDBJ whole genome shotgun (WGS) entry which is preliminary data.</text>
</comment>
<proteinExistence type="inferred from homology"/>
<organism evidence="3 4">
    <name type="scientific">Rhizopus stolonifer</name>
    <name type="common">Rhizopus nigricans</name>
    <dbReference type="NCBI Taxonomy" id="4846"/>
    <lineage>
        <taxon>Eukaryota</taxon>
        <taxon>Fungi</taxon>
        <taxon>Fungi incertae sedis</taxon>
        <taxon>Mucoromycota</taxon>
        <taxon>Mucoromycotina</taxon>
        <taxon>Mucoromycetes</taxon>
        <taxon>Mucorales</taxon>
        <taxon>Mucorineae</taxon>
        <taxon>Rhizopodaceae</taxon>
        <taxon>Rhizopus</taxon>
    </lineage>
</organism>
<comment type="similarity">
    <text evidence="1">Belongs to the glycosyltransferase 32 family.</text>
</comment>
<keyword evidence="4" id="KW-1185">Reference proteome</keyword>